<dbReference type="Pfam" id="PF16879">
    <property type="entry name" value="Sin3a_C"/>
    <property type="match status" value="1"/>
</dbReference>
<accession>A0A2P2MR99</accession>
<evidence type="ECO:0000259" key="1">
    <source>
        <dbReference type="Pfam" id="PF16879"/>
    </source>
</evidence>
<dbReference type="InterPro" id="IPR031693">
    <property type="entry name" value="Sin3_C"/>
</dbReference>
<name>A0A2P2MR99_RHIMU</name>
<feature type="domain" description="Sin3 C-terminal" evidence="1">
    <location>
        <begin position="4"/>
        <end position="143"/>
    </location>
</feature>
<organism evidence="2">
    <name type="scientific">Rhizophora mucronata</name>
    <name type="common">Asiatic mangrove</name>
    <dbReference type="NCBI Taxonomy" id="61149"/>
    <lineage>
        <taxon>Eukaryota</taxon>
        <taxon>Viridiplantae</taxon>
        <taxon>Streptophyta</taxon>
        <taxon>Embryophyta</taxon>
        <taxon>Tracheophyta</taxon>
        <taxon>Spermatophyta</taxon>
        <taxon>Magnoliopsida</taxon>
        <taxon>eudicotyledons</taxon>
        <taxon>Gunneridae</taxon>
        <taxon>Pentapetalae</taxon>
        <taxon>rosids</taxon>
        <taxon>fabids</taxon>
        <taxon>Malpighiales</taxon>
        <taxon>Rhizophoraceae</taxon>
        <taxon>Rhizophora</taxon>
    </lineage>
</organism>
<proteinExistence type="predicted"/>
<dbReference type="AlphaFoldDB" id="A0A2P2MR99"/>
<reference evidence="2" key="1">
    <citation type="submission" date="2018-02" db="EMBL/GenBank/DDBJ databases">
        <title>Rhizophora mucronata_Transcriptome.</title>
        <authorList>
            <person name="Meera S.P."/>
            <person name="Sreeshan A."/>
            <person name="Augustine A."/>
        </authorList>
    </citation>
    <scope>NUCLEOTIDE SEQUENCE</scope>
    <source>
        <tissue evidence="2">Leaf</tissue>
    </source>
</reference>
<evidence type="ECO:0000313" key="2">
    <source>
        <dbReference type="EMBL" id="MBX32750.1"/>
    </source>
</evidence>
<dbReference type="EMBL" id="GGEC01052266">
    <property type="protein sequence ID" value="MBX32750.1"/>
    <property type="molecule type" value="Transcribed_RNA"/>
</dbReference>
<sequence>MGGKLLQLYAYERSRKPGRFFDMVYHENARVLLHEENIYRIECQSSKSAHLSIQLMDFGHDKPEVTAVSMNPNFAAYLHNDFLTIVPDKKAKPGIFLKRNKLKYSVTDECQITEGFQVFNGLECKIACNSSKVSYVLDTEDFLCRTNRKRKRSQQGSSCQDQATVSKRVQRYQRWLSSA</sequence>
<protein>
    <submittedName>
        <fullName evidence="2">Uncharacterized protein MANES_01G194400</fullName>
    </submittedName>
</protein>